<reference evidence="2" key="1">
    <citation type="submission" date="2020-10" db="EMBL/GenBank/DDBJ databases">
        <title>CRESS DNA virus dark matter in the feces of wild birds.</title>
        <authorList>
            <person name="Yang S."/>
            <person name="Zhang W."/>
        </authorList>
    </citation>
    <scope>NUCLEOTIDE SEQUENCE</scope>
    <source>
        <strain evidence="2">Gbt104cir2</strain>
    </source>
</reference>
<accession>A0A8A4XCD1</accession>
<protein>
    <submittedName>
        <fullName evidence="2">Uncharacterized protein</fullName>
    </submittedName>
</protein>
<proteinExistence type="predicted"/>
<keyword evidence="1" id="KW-0472">Membrane</keyword>
<organism evidence="2">
    <name type="scientific">Turdus hortulorum CRESS-DNA-virus sp</name>
    <dbReference type="NCBI Taxonomy" id="2815062"/>
    <lineage>
        <taxon>Viruses</taxon>
        <taxon>Monodnaviria</taxon>
        <taxon>Shotokuvirae</taxon>
        <taxon>Cressdnaviricota</taxon>
    </lineage>
</organism>
<evidence type="ECO:0000256" key="1">
    <source>
        <dbReference type="SAM" id="Phobius"/>
    </source>
</evidence>
<name>A0A8A4XCD1_9VIRU</name>
<evidence type="ECO:0000313" key="2">
    <source>
        <dbReference type="EMBL" id="QTE03448.1"/>
    </source>
</evidence>
<sequence length="277" mass="30963">MSHPLGSYRPGLWFPALSPQEALLIDRTRPDQSIVLPLMVESRVPSIFRHGVYIGSAVACPISLCSVSVSEPSCVVSSVSVSEHSVTVLCLRQLSPVALRASIGVSPVSAVHCYIMTLLWSILYSRRRYLLLLCVSIFRVMLCFAIVLSFLALRSLCPLHIGVWLEVLLWRTTPTVLKRNHAKMVVFVKSMASFQHPPHRSRVPVPSVSGMKHLQQPNAALWIVFQRICVSGTITLSKLFERTFRRNRSILSNLRVFGFMGSQVLVNRCLPNNSNIT</sequence>
<feature type="transmembrane region" description="Helical" evidence="1">
    <location>
        <begin position="101"/>
        <end position="123"/>
    </location>
</feature>
<feature type="transmembrane region" description="Helical" evidence="1">
    <location>
        <begin position="130"/>
        <end position="153"/>
    </location>
</feature>
<dbReference type="EMBL" id="MW182795">
    <property type="protein sequence ID" value="QTE03448.1"/>
    <property type="molecule type" value="Genomic_DNA"/>
</dbReference>
<keyword evidence="1" id="KW-1133">Transmembrane helix</keyword>
<keyword evidence="1" id="KW-0812">Transmembrane</keyword>